<dbReference type="HAMAP" id="MF_00228">
    <property type="entry name" value="Thz_kinase"/>
    <property type="match status" value="1"/>
</dbReference>
<dbReference type="GO" id="GO:0009229">
    <property type="term" value="P:thiamine diphosphate biosynthetic process"/>
    <property type="evidence" value="ECO:0007669"/>
    <property type="project" value="UniProtKB-UniRule"/>
</dbReference>
<organism evidence="12">
    <name type="scientific">Ignisphaera aggregans</name>
    <dbReference type="NCBI Taxonomy" id="334771"/>
    <lineage>
        <taxon>Archaea</taxon>
        <taxon>Thermoproteota</taxon>
        <taxon>Thermoprotei</taxon>
        <taxon>Desulfurococcales</taxon>
        <taxon>Desulfurococcaceae</taxon>
        <taxon>Ignisphaera</taxon>
    </lineage>
</organism>
<dbReference type="CDD" id="cd01170">
    <property type="entry name" value="THZ_kinase"/>
    <property type="match status" value="1"/>
</dbReference>
<comment type="pathway">
    <text evidence="3 11">Cofactor biosynthesis; thiamine diphosphate biosynthesis; 4-methyl-5-(2-phosphoethyl)-thiazole from 5-(2-hydroxyethyl)-4-methylthiazole: step 1/1.</text>
</comment>
<evidence type="ECO:0000256" key="5">
    <source>
        <dbReference type="ARBA" id="ARBA00022723"/>
    </source>
</evidence>
<comment type="catalytic activity">
    <reaction evidence="1 11">
        <text>5-(2-hydroxyethyl)-4-methylthiazole + ATP = 4-methyl-5-(2-phosphooxyethyl)-thiazole + ADP + H(+)</text>
        <dbReference type="Rhea" id="RHEA:24212"/>
        <dbReference type="ChEBI" id="CHEBI:15378"/>
        <dbReference type="ChEBI" id="CHEBI:17957"/>
        <dbReference type="ChEBI" id="CHEBI:30616"/>
        <dbReference type="ChEBI" id="CHEBI:58296"/>
        <dbReference type="ChEBI" id="CHEBI:456216"/>
        <dbReference type="EC" id="2.7.1.50"/>
    </reaction>
</comment>
<dbReference type="EC" id="2.7.1.50" evidence="11"/>
<comment type="similarity">
    <text evidence="11">Belongs to the Thz kinase family.</text>
</comment>
<accession>A0A7J3Z9Z3</accession>
<proteinExistence type="inferred from homology"/>
<evidence type="ECO:0000256" key="11">
    <source>
        <dbReference type="HAMAP-Rule" id="MF_00228"/>
    </source>
</evidence>
<dbReference type="NCBIfam" id="NF006830">
    <property type="entry name" value="PRK09355.1"/>
    <property type="match status" value="1"/>
</dbReference>
<dbReference type="AlphaFoldDB" id="A0A7J3Z9Z3"/>
<dbReference type="GO" id="GO:0005524">
    <property type="term" value="F:ATP binding"/>
    <property type="evidence" value="ECO:0007669"/>
    <property type="project" value="UniProtKB-UniRule"/>
</dbReference>
<evidence type="ECO:0000256" key="4">
    <source>
        <dbReference type="ARBA" id="ARBA00022679"/>
    </source>
</evidence>
<comment type="function">
    <text evidence="11">Catalyzes the phosphorylation of the hydroxyl group of 4-methyl-5-beta-hydroxyethylthiazole (THZ).</text>
</comment>
<dbReference type="UniPathway" id="UPA00060">
    <property type="reaction ID" value="UER00139"/>
</dbReference>
<keyword evidence="10 11" id="KW-0784">Thiamine biosynthesis</keyword>
<protein>
    <recommendedName>
        <fullName evidence="11">Hydroxyethylthiazole kinase</fullName>
        <ecNumber evidence="11">2.7.1.50</ecNumber>
    </recommendedName>
    <alternativeName>
        <fullName evidence="11">4-methyl-5-beta-hydroxyethylthiazole kinase</fullName>
        <shortName evidence="11">TH kinase</shortName>
        <shortName evidence="11">Thz kinase</shortName>
    </alternativeName>
</protein>
<dbReference type="NCBIfam" id="TIGR00694">
    <property type="entry name" value="thiM"/>
    <property type="match status" value="1"/>
</dbReference>
<dbReference type="InterPro" id="IPR000417">
    <property type="entry name" value="Hyethyz_kinase"/>
</dbReference>
<evidence type="ECO:0000256" key="10">
    <source>
        <dbReference type="ARBA" id="ARBA00022977"/>
    </source>
</evidence>
<evidence type="ECO:0000256" key="1">
    <source>
        <dbReference type="ARBA" id="ARBA00001771"/>
    </source>
</evidence>
<feature type="binding site" evidence="11">
    <location>
        <position position="43"/>
    </location>
    <ligand>
        <name>substrate</name>
    </ligand>
</feature>
<dbReference type="PRINTS" id="PR01099">
    <property type="entry name" value="HYETHTZKNASE"/>
</dbReference>
<keyword evidence="7 11" id="KW-0418">Kinase</keyword>
<dbReference type="GO" id="GO:0004417">
    <property type="term" value="F:hydroxyethylthiazole kinase activity"/>
    <property type="evidence" value="ECO:0007669"/>
    <property type="project" value="UniProtKB-UniRule"/>
</dbReference>
<evidence type="ECO:0000256" key="6">
    <source>
        <dbReference type="ARBA" id="ARBA00022741"/>
    </source>
</evidence>
<keyword evidence="4 11" id="KW-0808">Transferase</keyword>
<evidence type="ECO:0000256" key="3">
    <source>
        <dbReference type="ARBA" id="ARBA00004868"/>
    </source>
</evidence>
<dbReference type="GO" id="GO:0000287">
    <property type="term" value="F:magnesium ion binding"/>
    <property type="evidence" value="ECO:0007669"/>
    <property type="project" value="UniProtKB-UniRule"/>
</dbReference>
<dbReference type="Gene3D" id="3.40.1190.20">
    <property type="match status" value="1"/>
</dbReference>
<keyword evidence="6 11" id="KW-0547">Nucleotide-binding</keyword>
<evidence type="ECO:0000256" key="2">
    <source>
        <dbReference type="ARBA" id="ARBA00001946"/>
    </source>
</evidence>
<evidence type="ECO:0000313" key="12">
    <source>
        <dbReference type="EMBL" id="HHQ51003.1"/>
    </source>
</evidence>
<feature type="binding site" evidence="11">
    <location>
        <position position="119"/>
    </location>
    <ligand>
        <name>ATP</name>
        <dbReference type="ChEBI" id="CHEBI:30616"/>
    </ligand>
</feature>
<feature type="binding site" evidence="11">
    <location>
        <position position="166"/>
    </location>
    <ligand>
        <name>ATP</name>
        <dbReference type="ChEBI" id="CHEBI:30616"/>
    </ligand>
</feature>
<keyword evidence="8 11" id="KW-0067">ATP-binding</keyword>
<name>A0A7J3Z9Z3_9CREN</name>
<evidence type="ECO:0000256" key="9">
    <source>
        <dbReference type="ARBA" id="ARBA00022842"/>
    </source>
</evidence>
<sequence length="272" mass="28997">MSWIDNALSMVRKKRPLVLNITNFVVMNTTANALLALGASPIMSHSIEDIEDLVPVADAIVINIGTLDEYFIYSMLKAVQLAKEYGKPVVLDPVGAGATKLRTRAALMLLNSGGVKVVRGNFGEISALAGAYGRTKGVEAAVYEGDKAARLASEVASKYSVIAGVTGFVDYASDGVRVFSVELKKTSQSLEDVIKKVTGLGCIVSAIIGAFLAVEEPLKACIAGLAVFKATSFYAAGESPYPGSFHVKLYDWLYKINYEDIRSVVKVGSIES</sequence>
<gene>
    <name evidence="11" type="primary">thiM</name>
    <name evidence="12" type="ORF">ENM66_06615</name>
</gene>
<evidence type="ECO:0000256" key="8">
    <source>
        <dbReference type="ARBA" id="ARBA00022840"/>
    </source>
</evidence>
<feature type="binding site" evidence="11">
    <location>
        <position position="199"/>
    </location>
    <ligand>
        <name>substrate</name>
    </ligand>
</feature>
<reference evidence="12" key="1">
    <citation type="journal article" date="2020" name="mSystems">
        <title>Genome- and Community-Level Interaction Insights into Carbon Utilization and Element Cycling Functions of Hydrothermarchaeota in Hydrothermal Sediment.</title>
        <authorList>
            <person name="Zhou Z."/>
            <person name="Liu Y."/>
            <person name="Xu W."/>
            <person name="Pan J."/>
            <person name="Luo Z.H."/>
            <person name="Li M."/>
        </authorList>
    </citation>
    <scope>NUCLEOTIDE SEQUENCE [LARGE SCALE GENOMIC DNA]</scope>
    <source>
        <strain evidence="12">SpSt-1105</strain>
    </source>
</reference>
<evidence type="ECO:0000256" key="7">
    <source>
        <dbReference type="ARBA" id="ARBA00022777"/>
    </source>
</evidence>
<comment type="cofactor">
    <cofactor evidence="2 11">
        <name>Mg(2+)</name>
        <dbReference type="ChEBI" id="CHEBI:18420"/>
    </cofactor>
</comment>
<keyword evidence="9 11" id="KW-0460">Magnesium</keyword>
<dbReference type="PIRSF" id="PIRSF000513">
    <property type="entry name" value="Thz_kinase"/>
    <property type="match status" value="1"/>
</dbReference>
<dbReference type="EMBL" id="DRYQ01000093">
    <property type="protein sequence ID" value="HHQ51003.1"/>
    <property type="molecule type" value="Genomic_DNA"/>
</dbReference>
<dbReference type="Pfam" id="PF02110">
    <property type="entry name" value="HK"/>
    <property type="match status" value="1"/>
</dbReference>
<dbReference type="GO" id="GO:0009228">
    <property type="term" value="P:thiamine biosynthetic process"/>
    <property type="evidence" value="ECO:0007669"/>
    <property type="project" value="UniProtKB-KW"/>
</dbReference>
<comment type="caution">
    <text evidence="12">The sequence shown here is derived from an EMBL/GenBank/DDBJ whole genome shotgun (WGS) entry which is preliminary data.</text>
</comment>
<dbReference type="SUPFAM" id="SSF53613">
    <property type="entry name" value="Ribokinase-like"/>
    <property type="match status" value="1"/>
</dbReference>
<keyword evidence="5 11" id="KW-0479">Metal-binding</keyword>
<dbReference type="InterPro" id="IPR029056">
    <property type="entry name" value="Ribokinase-like"/>
</dbReference>